<feature type="region of interest" description="Disordered" evidence="6">
    <location>
        <begin position="125"/>
        <end position="166"/>
    </location>
</feature>
<dbReference type="Proteomes" id="UP000593577">
    <property type="component" value="Unassembled WGS sequence"/>
</dbReference>
<evidence type="ECO:0000256" key="1">
    <source>
        <dbReference type="ARBA" id="ARBA00004123"/>
    </source>
</evidence>
<feature type="domain" description="TF-B3" evidence="7">
    <location>
        <begin position="1"/>
        <end position="82"/>
    </location>
</feature>
<feature type="region of interest" description="Disordered" evidence="6">
    <location>
        <begin position="187"/>
        <end position="220"/>
    </location>
</feature>
<dbReference type="SMART" id="SM01019">
    <property type="entry name" value="B3"/>
    <property type="match status" value="1"/>
</dbReference>
<dbReference type="CDD" id="cd10017">
    <property type="entry name" value="B3_DNA"/>
    <property type="match status" value="2"/>
</dbReference>
<dbReference type="Gene3D" id="2.40.330.10">
    <property type="entry name" value="DNA-binding pseudobarrel domain"/>
    <property type="match status" value="2"/>
</dbReference>
<feature type="compositionally biased region" description="Basic residues" evidence="6">
    <location>
        <begin position="209"/>
        <end position="220"/>
    </location>
</feature>
<feature type="compositionally biased region" description="Basic and acidic residues" evidence="6">
    <location>
        <begin position="142"/>
        <end position="166"/>
    </location>
</feature>
<keyword evidence="9" id="KW-1185">Reference proteome</keyword>
<dbReference type="InterPro" id="IPR003340">
    <property type="entry name" value="B3_DNA-bd"/>
</dbReference>
<accession>A0A7J8XHI0</accession>
<keyword evidence="2" id="KW-0805">Transcription regulation</keyword>
<dbReference type="PROSITE" id="PS50863">
    <property type="entry name" value="B3"/>
    <property type="match status" value="1"/>
</dbReference>
<organism evidence="8 9">
    <name type="scientific">Gossypium aridum</name>
    <name type="common">American cotton</name>
    <name type="synonym">Erioxylum aridum</name>
    <dbReference type="NCBI Taxonomy" id="34290"/>
    <lineage>
        <taxon>Eukaryota</taxon>
        <taxon>Viridiplantae</taxon>
        <taxon>Streptophyta</taxon>
        <taxon>Embryophyta</taxon>
        <taxon>Tracheophyta</taxon>
        <taxon>Spermatophyta</taxon>
        <taxon>Magnoliopsida</taxon>
        <taxon>eudicotyledons</taxon>
        <taxon>Gunneridae</taxon>
        <taxon>Pentapetalae</taxon>
        <taxon>rosids</taxon>
        <taxon>malvids</taxon>
        <taxon>Malvales</taxon>
        <taxon>Malvaceae</taxon>
        <taxon>Malvoideae</taxon>
        <taxon>Gossypium</taxon>
    </lineage>
</organism>
<dbReference type="SUPFAM" id="SSF101936">
    <property type="entry name" value="DNA-binding pseudobarrel domain"/>
    <property type="match status" value="2"/>
</dbReference>
<dbReference type="PANTHER" id="PTHR31391">
    <property type="entry name" value="B3 DOMAIN-CONTAINING PROTEIN OS11G0197600-RELATED"/>
    <property type="match status" value="1"/>
</dbReference>
<protein>
    <recommendedName>
        <fullName evidence="7">TF-B3 domain-containing protein</fullName>
    </recommendedName>
</protein>
<dbReference type="PANTHER" id="PTHR31391:SF137">
    <property type="entry name" value="B3 DOMAIN-CONTAINING PROTEIN REM16-LIKE"/>
    <property type="match status" value="1"/>
</dbReference>
<evidence type="ECO:0000313" key="9">
    <source>
        <dbReference type="Proteomes" id="UP000593577"/>
    </source>
</evidence>
<feature type="compositionally biased region" description="Basic residues" evidence="6">
    <location>
        <begin position="125"/>
        <end position="137"/>
    </location>
</feature>
<dbReference type="EMBL" id="JABFAA010000007">
    <property type="protein sequence ID" value="MBA0686727.1"/>
    <property type="molecule type" value="Genomic_DNA"/>
</dbReference>
<dbReference type="InterPro" id="IPR015300">
    <property type="entry name" value="DNA-bd_pseudobarrel_sf"/>
</dbReference>
<dbReference type="InterPro" id="IPR044837">
    <property type="entry name" value="REM16-like"/>
</dbReference>
<keyword evidence="5" id="KW-0539">Nucleus</keyword>
<keyword evidence="4" id="KW-0804">Transcription</keyword>
<dbReference type="GO" id="GO:0005634">
    <property type="term" value="C:nucleus"/>
    <property type="evidence" value="ECO:0007669"/>
    <property type="project" value="UniProtKB-SubCell"/>
</dbReference>
<evidence type="ECO:0000256" key="3">
    <source>
        <dbReference type="ARBA" id="ARBA00023125"/>
    </source>
</evidence>
<keyword evidence="3" id="KW-0238">DNA-binding</keyword>
<gene>
    <name evidence="8" type="ORF">Goari_014315</name>
</gene>
<dbReference type="Pfam" id="PF02362">
    <property type="entry name" value="B3"/>
    <property type="match status" value="2"/>
</dbReference>
<dbReference type="GO" id="GO:0003677">
    <property type="term" value="F:DNA binding"/>
    <property type="evidence" value="ECO:0007669"/>
    <property type="project" value="UniProtKB-KW"/>
</dbReference>
<evidence type="ECO:0000256" key="5">
    <source>
        <dbReference type="ARBA" id="ARBA00023242"/>
    </source>
</evidence>
<dbReference type="AlphaFoldDB" id="A0A7J8XHI0"/>
<reference evidence="8 9" key="1">
    <citation type="journal article" date="2019" name="Genome Biol. Evol.">
        <title>Insights into the evolution of the New World diploid cottons (Gossypium, subgenus Houzingenia) based on genome sequencing.</title>
        <authorList>
            <person name="Grover C.E."/>
            <person name="Arick M.A. 2nd"/>
            <person name="Thrash A."/>
            <person name="Conover J.L."/>
            <person name="Sanders W.S."/>
            <person name="Peterson D.G."/>
            <person name="Frelichowski J.E."/>
            <person name="Scheffler J.A."/>
            <person name="Scheffler B.E."/>
            <person name="Wendel J.F."/>
        </authorList>
    </citation>
    <scope>NUCLEOTIDE SEQUENCE [LARGE SCALE GENOMIC DNA]</scope>
    <source>
        <strain evidence="8">185</strain>
        <tissue evidence="8">Leaf</tissue>
    </source>
</reference>
<comment type="caution">
    <text evidence="8">The sequence shown here is derived from an EMBL/GenBank/DDBJ whole genome shotgun (WGS) entry which is preliminary data.</text>
</comment>
<name>A0A7J8XHI0_GOSAI</name>
<evidence type="ECO:0000256" key="6">
    <source>
        <dbReference type="SAM" id="MobiDB-lite"/>
    </source>
</evidence>
<evidence type="ECO:0000256" key="2">
    <source>
        <dbReference type="ARBA" id="ARBA00023015"/>
    </source>
</evidence>
<evidence type="ECO:0000313" key="8">
    <source>
        <dbReference type="EMBL" id="MBA0686727.1"/>
    </source>
</evidence>
<comment type="subcellular location">
    <subcellularLocation>
        <location evidence="1">Nucleus</location>
    </subcellularLocation>
</comment>
<evidence type="ECO:0000259" key="7">
    <source>
        <dbReference type="PROSITE" id="PS50863"/>
    </source>
</evidence>
<evidence type="ECO:0000256" key="4">
    <source>
        <dbReference type="ARBA" id="ARBA00023163"/>
    </source>
</evidence>
<proteinExistence type="predicted"/>
<feature type="compositionally biased region" description="Basic residues" evidence="6">
    <location>
        <begin position="187"/>
        <end position="198"/>
    </location>
</feature>
<sequence length="413" mass="48005">MFLQRVPKKFTENFREKLLGTIHLRGPSGFMWTVEVEKMFNHVVFQNGWPTFVEEHRLEKADLLVFRYIGNSAFNVVIFDSSGCVREGSYFVREHTNACSNDGCVLDKEDGEDCEDIIDLEKPHIQKRKIKKGRGRPSSKAVDADNRHQSKAREDKQPRVGKSAVEREVLIDGDDYEDIIDLEKIHKQKKIKKRRGRPSSKAVDTNNHHQSKATEKKRPRVIKSAVEGEVLIDEPDGAPGCAMEDCVEQNLQGSYSLYFILKRREITEEEKQRPRKLSRQYPSTRPSFTLVMKDSHVYNNLIEIPSMQTIPKRWHQRYMFGDVRRTLLRVPPQNKVRDVRIRSSIWGTAFTRGWAKFVLDNNLGSHDTCDFELSDEGKGNGYTMVFDVIIFRVLDEIVPLKKFLRTQTRTAWF</sequence>